<protein>
    <recommendedName>
        <fullName evidence="3">histidine kinase</fullName>
        <ecNumber evidence="3">2.7.13.3</ecNumber>
    </recommendedName>
</protein>
<evidence type="ECO:0000256" key="8">
    <source>
        <dbReference type="ARBA" id="ARBA00022777"/>
    </source>
</evidence>
<evidence type="ECO:0000256" key="6">
    <source>
        <dbReference type="ARBA" id="ARBA00022679"/>
    </source>
</evidence>
<dbReference type="PROSITE" id="PS50109">
    <property type="entry name" value="HIS_KIN"/>
    <property type="match status" value="1"/>
</dbReference>
<evidence type="ECO:0000259" key="14">
    <source>
        <dbReference type="PROSITE" id="PS50110"/>
    </source>
</evidence>
<sequence>MIQAQASQKQIQVELKLPPNLPDLVIDERRIRQVLINLLSNAVKFTPKGGQITLEVRPFSPPQSFLRLAVMDTGIGIATENISKLFQPFVQLDGALNRQYEGTGLGLALVKRLVELHGGRVGVRSEVGQGSCFTVDLPCQDCLDWVSIPDPLAELSMTLSQSKPEKAALILLAEDNEANLITISSYLTAKGFILLLARNGKEAIALSQSQKPDLILMDIQMPDLDGLEAIKQIRLDPNLAKIPIIALTALAMPSDRDRCLTAGANDYLSKPVKMKELVKAIHNLLES</sequence>
<dbReference type="PRINTS" id="PR00344">
    <property type="entry name" value="BCTRLSENSOR"/>
</dbReference>
<reference evidence="15" key="1">
    <citation type="submission" date="2021-04" db="EMBL/GenBank/DDBJ databases">
        <title>Genome sequence of Woronichinia naegeliana from Washington state freshwater lake bloom.</title>
        <authorList>
            <person name="Dreher T.W."/>
        </authorList>
    </citation>
    <scope>NUCLEOTIDE SEQUENCE</scope>
    <source>
        <strain evidence="15">WA131</strain>
    </source>
</reference>
<keyword evidence="10" id="KW-0902">Two-component regulatory system</keyword>
<keyword evidence="8" id="KW-0418">Kinase</keyword>
<dbReference type="PROSITE" id="PS50110">
    <property type="entry name" value="RESPONSE_REGULATORY"/>
    <property type="match status" value="1"/>
</dbReference>
<evidence type="ECO:0000259" key="13">
    <source>
        <dbReference type="PROSITE" id="PS50109"/>
    </source>
</evidence>
<organism evidence="15">
    <name type="scientific">Woronichinia naegeliana WA131</name>
    <dbReference type="NCBI Taxonomy" id="2824559"/>
    <lineage>
        <taxon>Bacteria</taxon>
        <taxon>Bacillati</taxon>
        <taxon>Cyanobacteriota</taxon>
        <taxon>Cyanophyceae</taxon>
        <taxon>Synechococcales</taxon>
        <taxon>Coelosphaeriaceae</taxon>
        <taxon>Woronichinia</taxon>
    </lineage>
</organism>
<evidence type="ECO:0000313" key="15">
    <source>
        <dbReference type="EMBL" id="UXE60054.1"/>
    </source>
</evidence>
<feature type="domain" description="Histidine kinase" evidence="13">
    <location>
        <begin position="1"/>
        <end position="141"/>
    </location>
</feature>
<dbReference type="FunFam" id="3.30.565.10:FF:000023">
    <property type="entry name" value="PAS domain-containing sensor histidine kinase"/>
    <property type="match status" value="1"/>
</dbReference>
<evidence type="ECO:0000256" key="1">
    <source>
        <dbReference type="ARBA" id="ARBA00000085"/>
    </source>
</evidence>
<dbReference type="KEGG" id="wna:KA717_30985"/>
<keyword evidence="7" id="KW-0547">Nucleotide-binding</keyword>
<evidence type="ECO:0000256" key="5">
    <source>
        <dbReference type="ARBA" id="ARBA00022553"/>
    </source>
</evidence>
<feature type="modified residue" description="4-aspartylphosphate" evidence="12">
    <location>
        <position position="218"/>
    </location>
</feature>
<dbReference type="GO" id="GO:0000155">
    <property type="term" value="F:phosphorelay sensor kinase activity"/>
    <property type="evidence" value="ECO:0007669"/>
    <property type="project" value="TreeGrafter"/>
</dbReference>
<dbReference type="CDD" id="cd17546">
    <property type="entry name" value="REC_hyHK_CKI1_RcsC-like"/>
    <property type="match status" value="1"/>
</dbReference>
<dbReference type="Gene3D" id="3.30.565.10">
    <property type="entry name" value="Histidine kinase-like ATPase, C-terminal domain"/>
    <property type="match status" value="1"/>
</dbReference>
<keyword evidence="5 12" id="KW-0597">Phosphoprotein</keyword>
<dbReference type="AlphaFoldDB" id="A0A977PUZ1"/>
<keyword evidence="9 15" id="KW-0067">ATP-binding</keyword>
<dbReference type="SUPFAM" id="SSF55874">
    <property type="entry name" value="ATPase domain of HSP90 chaperone/DNA topoisomerase II/histidine kinase"/>
    <property type="match status" value="1"/>
</dbReference>
<dbReference type="EC" id="2.7.13.3" evidence="3"/>
<dbReference type="InterPro" id="IPR003594">
    <property type="entry name" value="HATPase_dom"/>
</dbReference>
<dbReference type="Gene3D" id="3.40.50.2300">
    <property type="match status" value="1"/>
</dbReference>
<dbReference type="InterPro" id="IPR005467">
    <property type="entry name" value="His_kinase_dom"/>
</dbReference>
<dbReference type="InterPro" id="IPR011006">
    <property type="entry name" value="CheY-like_superfamily"/>
</dbReference>
<dbReference type="GO" id="GO:0005524">
    <property type="term" value="F:ATP binding"/>
    <property type="evidence" value="ECO:0007669"/>
    <property type="project" value="UniProtKB-KW"/>
</dbReference>
<dbReference type="EMBL" id="CP073041">
    <property type="protein sequence ID" value="UXE60054.1"/>
    <property type="molecule type" value="Genomic_DNA"/>
</dbReference>
<evidence type="ECO:0000256" key="2">
    <source>
        <dbReference type="ARBA" id="ARBA00004236"/>
    </source>
</evidence>
<dbReference type="SUPFAM" id="SSF52172">
    <property type="entry name" value="CheY-like"/>
    <property type="match status" value="1"/>
</dbReference>
<dbReference type="SMART" id="SM00448">
    <property type="entry name" value="REC"/>
    <property type="match status" value="1"/>
</dbReference>
<dbReference type="InterPro" id="IPR004358">
    <property type="entry name" value="Sig_transdc_His_kin-like_C"/>
</dbReference>
<evidence type="ECO:0000256" key="9">
    <source>
        <dbReference type="ARBA" id="ARBA00022840"/>
    </source>
</evidence>
<evidence type="ECO:0000256" key="11">
    <source>
        <dbReference type="ARBA" id="ARBA00023136"/>
    </source>
</evidence>
<evidence type="ECO:0000256" key="10">
    <source>
        <dbReference type="ARBA" id="ARBA00023012"/>
    </source>
</evidence>
<dbReference type="Pfam" id="PF02518">
    <property type="entry name" value="HATPase_c"/>
    <property type="match status" value="1"/>
</dbReference>
<dbReference type="SMART" id="SM00387">
    <property type="entry name" value="HATPase_c"/>
    <property type="match status" value="1"/>
</dbReference>
<dbReference type="PANTHER" id="PTHR43047:SF63">
    <property type="entry name" value="HISTIDINE KINASE"/>
    <property type="match status" value="1"/>
</dbReference>
<dbReference type="CDD" id="cd16922">
    <property type="entry name" value="HATPase_EvgS-ArcB-TorS-like"/>
    <property type="match status" value="1"/>
</dbReference>
<dbReference type="InterPro" id="IPR036890">
    <property type="entry name" value="HATPase_C_sf"/>
</dbReference>
<proteinExistence type="predicted"/>
<keyword evidence="6" id="KW-0808">Transferase</keyword>
<comment type="subcellular location">
    <subcellularLocation>
        <location evidence="2">Cell membrane</location>
    </subcellularLocation>
</comment>
<comment type="catalytic activity">
    <reaction evidence="1">
        <text>ATP + protein L-histidine = ADP + protein N-phospho-L-histidine.</text>
        <dbReference type="EC" id="2.7.13.3"/>
    </reaction>
</comment>
<dbReference type="Pfam" id="PF00072">
    <property type="entry name" value="Response_reg"/>
    <property type="match status" value="1"/>
</dbReference>
<evidence type="ECO:0000256" key="7">
    <source>
        <dbReference type="ARBA" id="ARBA00022741"/>
    </source>
</evidence>
<keyword evidence="11" id="KW-0472">Membrane</keyword>
<gene>
    <name evidence="15" type="ORF">KA717_30985</name>
</gene>
<evidence type="ECO:0000256" key="3">
    <source>
        <dbReference type="ARBA" id="ARBA00012438"/>
    </source>
</evidence>
<dbReference type="GO" id="GO:0005886">
    <property type="term" value="C:plasma membrane"/>
    <property type="evidence" value="ECO:0007669"/>
    <property type="project" value="UniProtKB-SubCell"/>
</dbReference>
<keyword evidence="4" id="KW-1003">Cell membrane</keyword>
<name>A0A977PUZ1_9CYAN</name>
<feature type="domain" description="Response regulatory" evidence="14">
    <location>
        <begin position="169"/>
        <end position="285"/>
    </location>
</feature>
<dbReference type="PANTHER" id="PTHR43047">
    <property type="entry name" value="TWO-COMPONENT HISTIDINE PROTEIN KINASE"/>
    <property type="match status" value="1"/>
</dbReference>
<dbReference type="InterPro" id="IPR001789">
    <property type="entry name" value="Sig_transdc_resp-reg_receiver"/>
</dbReference>
<evidence type="ECO:0000256" key="12">
    <source>
        <dbReference type="PROSITE-ProRule" id="PRU00169"/>
    </source>
</evidence>
<accession>A0A977PUZ1</accession>
<evidence type="ECO:0000256" key="4">
    <source>
        <dbReference type="ARBA" id="ARBA00022475"/>
    </source>
</evidence>
<dbReference type="GO" id="GO:0009927">
    <property type="term" value="F:histidine phosphotransfer kinase activity"/>
    <property type="evidence" value="ECO:0007669"/>
    <property type="project" value="TreeGrafter"/>
</dbReference>
<dbReference type="Proteomes" id="UP001065613">
    <property type="component" value="Chromosome"/>
</dbReference>